<dbReference type="AlphaFoldDB" id="A0A1F5EDX5"/>
<evidence type="ECO:0000256" key="2">
    <source>
        <dbReference type="ARBA" id="ARBA00022670"/>
    </source>
</evidence>
<organism evidence="8 9">
    <name type="scientific">Candidatus Berkelbacteria bacterium RIFOXYA2_FULL_43_10</name>
    <dbReference type="NCBI Taxonomy" id="1797472"/>
    <lineage>
        <taxon>Bacteria</taxon>
        <taxon>Candidatus Berkelbacteria</taxon>
    </lineage>
</organism>
<proteinExistence type="inferred from homology"/>
<evidence type="ECO:0000256" key="3">
    <source>
        <dbReference type="ARBA" id="ARBA00022801"/>
    </source>
</evidence>
<dbReference type="Gene3D" id="3.90.226.10">
    <property type="entry name" value="2-enoyl-CoA Hydratase, Chain A, domain 1"/>
    <property type="match status" value="1"/>
</dbReference>
<dbReference type="CDD" id="cd06782">
    <property type="entry name" value="cpPDZ_CPP-like"/>
    <property type="match status" value="1"/>
</dbReference>
<dbReference type="Pfam" id="PF13180">
    <property type="entry name" value="PDZ_2"/>
    <property type="match status" value="1"/>
</dbReference>
<dbReference type="InterPro" id="IPR001478">
    <property type="entry name" value="PDZ"/>
</dbReference>
<dbReference type="EMBL" id="MEZY01000009">
    <property type="protein sequence ID" value="OGD65598.1"/>
    <property type="molecule type" value="Genomic_DNA"/>
</dbReference>
<dbReference type="InterPro" id="IPR004447">
    <property type="entry name" value="Peptidase_S41A"/>
</dbReference>
<protein>
    <recommendedName>
        <fullName evidence="7">PDZ domain-containing protein</fullName>
    </recommendedName>
</protein>
<dbReference type="GO" id="GO:0006508">
    <property type="term" value="P:proteolysis"/>
    <property type="evidence" value="ECO:0007669"/>
    <property type="project" value="UniProtKB-KW"/>
</dbReference>
<dbReference type="CDD" id="cd07560">
    <property type="entry name" value="Peptidase_S41_CPP"/>
    <property type="match status" value="1"/>
</dbReference>
<dbReference type="GO" id="GO:0008236">
    <property type="term" value="F:serine-type peptidase activity"/>
    <property type="evidence" value="ECO:0007669"/>
    <property type="project" value="UniProtKB-KW"/>
</dbReference>
<dbReference type="InterPro" id="IPR036034">
    <property type="entry name" value="PDZ_sf"/>
</dbReference>
<sequence>MIVENIFEKKKRSKLSRARILFLVIGYLIIFGLIFSSGFILGKNSALPLSNIISQSIGGDEASADFSVFREAWKKLHDQYIGSISDQDLVYGAIRGMVEAAGDPYTAFFSPNENQRFKDDISGEFDGIGVEITASDGVPTVVSPISDSPAEKAGIKAKDIIAEVDGTKTSEIGLDETINRIRGEAGTTVTLKIIREGSADPLEIKVVRAKISVASVSYDVKTSNGKKIGYLKIRQFGDDTEKLVSEAADKFNDEKAAGIIVDLRNNPGGYLETSVEVASHFIDGGVIVSEIEKSGEKREFKTSGTANLKDQKLILLVNEGSASASEIVAGAVKDRDRGTLIGKKTYGKGSVQILENLSDGSGIKITIAKWYTPNGSQIDGVGIEPDMTVEGNEATDADEVLDFAMGQF</sequence>
<dbReference type="Pfam" id="PF22694">
    <property type="entry name" value="CtpB_N-like"/>
    <property type="match status" value="1"/>
</dbReference>
<evidence type="ECO:0000256" key="4">
    <source>
        <dbReference type="ARBA" id="ARBA00022825"/>
    </source>
</evidence>
<dbReference type="SMART" id="SM00245">
    <property type="entry name" value="TSPc"/>
    <property type="match status" value="1"/>
</dbReference>
<evidence type="ECO:0000313" key="8">
    <source>
        <dbReference type="EMBL" id="OGD65598.1"/>
    </source>
</evidence>
<gene>
    <name evidence="8" type="ORF">A2215_03210</name>
</gene>
<comment type="similarity">
    <text evidence="1 5">Belongs to the peptidase S41A family.</text>
</comment>
<dbReference type="InterPro" id="IPR055210">
    <property type="entry name" value="CtpA/B_N"/>
</dbReference>
<dbReference type="InterPro" id="IPR005151">
    <property type="entry name" value="Tail-specific_protease"/>
</dbReference>
<comment type="caution">
    <text evidence="8">The sequence shown here is derived from an EMBL/GenBank/DDBJ whole genome shotgun (WGS) entry which is preliminary data.</text>
</comment>
<dbReference type="SUPFAM" id="SSF52096">
    <property type="entry name" value="ClpP/crotonase"/>
    <property type="match status" value="1"/>
</dbReference>
<reference evidence="8 9" key="1">
    <citation type="journal article" date="2016" name="Nat. Commun.">
        <title>Thousands of microbial genomes shed light on interconnected biogeochemical processes in an aquifer system.</title>
        <authorList>
            <person name="Anantharaman K."/>
            <person name="Brown C.T."/>
            <person name="Hug L.A."/>
            <person name="Sharon I."/>
            <person name="Castelle C.J."/>
            <person name="Probst A.J."/>
            <person name="Thomas B.C."/>
            <person name="Singh A."/>
            <person name="Wilkins M.J."/>
            <person name="Karaoz U."/>
            <person name="Brodie E.L."/>
            <person name="Williams K.H."/>
            <person name="Hubbard S.S."/>
            <person name="Banfield J.F."/>
        </authorList>
    </citation>
    <scope>NUCLEOTIDE SEQUENCE [LARGE SCALE GENOMIC DNA]</scope>
</reference>
<keyword evidence="6" id="KW-0812">Transmembrane</keyword>
<evidence type="ECO:0000256" key="1">
    <source>
        <dbReference type="ARBA" id="ARBA00009179"/>
    </source>
</evidence>
<name>A0A1F5EDX5_9BACT</name>
<dbReference type="Proteomes" id="UP000178583">
    <property type="component" value="Unassembled WGS sequence"/>
</dbReference>
<dbReference type="Pfam" id="PF03572">
    <property type="entry name" value="Peptidase_S41"/>
    <property type="match status" value="1"/>
</dbReference>
<evidence type="ECO:0000256" key="6">
    <source>
        <dbReference type="SAM" id="Phobius"/>
    </source>
</evidence>
<dbReference type="SUPFAM" id="SSF50156">
    <property type="entry name" value="PDZ domain-like"/>
    <property type="match status" value="1"/>
</dbReference>
<keyword evidence="2 5" id="KW-0645">Protease</keyword>
<dbReference type="GO" id="GO:0004175">
    <property type="term" value="F:endopeptidase activity"/>
    <property type="evidence" value="ECO:0007669"/>
    <property type="project" value="TreeGrafter"/>
</dbReference>
<feature type="transmembrane region" description="Helical" evidence="6">
    <location>
        <begin position="20"/>
        <end position="41"/>
    </location>
</feature>
<dbReference type="GO" id="GO:0030288">
    <property type="term" value="C:outer membrane-bounded periplasmic space"/>
    <property type="evidence" value="ECO:0007669"/>
    <property type="project" value="TreeGrafter"/>
</dbReference>
<dbReference type="FunFam" id="2.30.42.10:FF:000063">
    <property type="entry name" value="Peptidase, S41 family"/>
    <property type="match status" value="1"/>
</dbReference>
<dbReference type="Gene3D" id="3.30.750.44">
    <property type="match status" value="1"/>
</dbReference>
<evidence type="ECO:0000259" key="7">
    <source>
        <dbReference type="PROSITE" id="PS50106"/>
    </source>
</evidence>
<dbReference type="PANTHER" id="PTHR32060:SF30">
    <property type="entry name" value="CARBOXY-TERMINAL PROCESSING PROTEASE CTPA"/>
    <property type="match status" value="1"/>
</dbReference>
<evidence type="ECO:0000256" key="5">
    <source>
        <dbReference type="RuleBase" id="RU004404"/>
    </source>
</evidence>
<keyword evidence="4 5" id="KW-0720">Serine protease</keyword>
<dbReference type="GO" id="GO:0007165">
    <property type="term" value="P:signal transduction"/>
    <property type="evidence" value="ECO:0007669"/>
    <property type="project" value="TreeGrafter"/>
</dbReference>
<keyword evidence="6" id="KW-0472">Membrane</keyword>
<dbReference type="InterPro" id="IPR029045">
    <property type="entry name" value="ClpP/crotonase-like_dom_sf"/>
</dbReference>
<evidence type="ECO:0000313" key="9">
    <source>
        <dbReference type="Proteomes" id="UP000178583"/>
    </source>
</evidence>
<keyword evidence="6" id="KW-1133">Transmembrane helix</keyword>
<keyword evidence="3 5" id="KW-0378">Hydrolase</keyword>
<dbReference type="SMART" id="SM00228">
    <property type="entry name" value="PDZ"/>
    <property type="match status" value="1"/>
</dbReference>
<dbReference type="PROSITE" id="PS50106">
    <property type="entry name" value="PDZ"/>
    <property type="match status" value="1"/>
</dbReference>
<dbReference type="Gene3D" id="2.30.42.10">
    <property type="match status" value="1"/>
</dbReference>
<dbReference type="NCBIfam" id="TIGR00225">
    <property type="entry name" value="prc"/>
    <property type="match status" value="1"/>
</dbReference>
<accession>A0A1F5EDX5</accession>
<dbReference type="PANTHER" id="PTHR32060">
    <property type="entry name" value="TAIL-SPECIFIC PROTEASE"/>
    <property type="match status" value="1"/>
</dbReference>
<feature type="domain" description="PDZ" evidence="7">
    <location>
        <begin position="114"/>
        <end position="182"/>
    </location>
</feature>
<dbReference type="STRING" id="1797472.A2215_03210"/>